<name>A0A5C3P2X8_9APHY</name>
<evidence type="ECO:0000256" key="1">
    <source>
        <dbReference type="SAM" id="MobiDB-lite"/>
    </source>
</evidence>
<dbReference type="Proteomes" id="UP000308197">
    <property type="component" value="Unassembled WGS sequence"/>
</dbReference>
<evidence type="ECO:0000313" key="2">
    <source>
        <dbReference type="EMBL" id="TFK82660.1"/>
    </source>
</evidence>
<protein>
    <submittedName>
        <fullName evidence="2">Uncharacterized protein</fullName>
    </submittedName>
</protein>
<dbReference type="EMBL" id="ML211462">
    <property type="protein sequence ID" value="TFK82660.1"/>
    <property type="molecule type" value="Genomic_DNA"/>
</dbReference>
<gene>
    <name evidence="2" type="ORF">K466DRAFT_294513</name>
</gene>
<accession>A0A5C3P2X8</accession>
<keyword evidence="3" id="KW-1185">Reference proteome</keyword>
<sequence>MQLHGVRNSPWLARRWILHPVRQVPHIRVPSPLPCAPTVEDLEYTRAKSRDADLALARSFYGLIFDGNHSYPNVSSTLISMTICGMCQWPFVAGLKTQASPHTPRAPFWSQMRRRSSTRTSRTAYTGRGMGSGSTTPATRTGTLCRHARQMRVSLPGRSLSEAIHCATYSPSRCLGSSTGRGIMYAAFVVD</sequence>
<dbReference type="InParanoid" id="A0A5C3P2X8"/>
<organism evidence="2 3">
    <name type="scientific">Polyporus arcularius HHB13444</name>
    <dbReference type="NCBI Taxonomy" id="1314778"/>
    <lineage>
        <taxon>Eukaryota</taxon>
        <taxon>Fungi</taxon>
        <taxon>Dikarya</taxon>
        <taxon>Basidiomycota</taxon>
        <taxon>Agaricomycotina</taxon>
        <taxon>Agaricomycetes</taxon>
        <taxon>Polyporales</taxon>
        <taxon>Polyporaceae</taxon>
        <taxon>Polyporus</taxon>
    </lineage>
</organism>
<evidence type="ECO:0000313" key="3">
    <source>
        <dbReference type="Proteomes" id="UP000308197"/>
    </source>
</evidence>
<reference evidence="2 3" key="1">
    <citation type="journal article" date="2019" name="Nat. Ecol. Evol.">
        <title>Megaphylogeny resolves global patterns of mushroom evolution.</title>
        <authorList>
            <person name="Varga T."/>
            <person name="Krizsan K."/>
            <person name="Foldi C."/>
            <person name="Dima B."/>
            <person name="Sanchez-Garcia M."/>
            <person name="Sanchez-Ramirez S."/>
            <person name="Szollosi G.J."/>
            <person name="Szarkandi J.G."/>
            <person name="Papp V."/>
            <person name="Albert L."/>
            <person name="Andreopoulos W."/>
            <person name="Angelini C."/>
            <person name="Antonin V."/>
            <person name="Barry K.W."/>
            <person name="Bougher N.L."/>
            <person name="Buchanan P."/>
            <person name="Buyck B."/>
            <person name="Bense V."/>
            <person name="Catcheside P."/>
            <person name="Chovatia M."/>
            <person name="Cooper J."/>
            <person name="Damon W."/>
            <person name="Desjardin D."/>
            <person name="Finy P."/>
            <person name="Geml J."/>
            <person name="Haridas S."/>
            <person name="Hughes K."/>
            <person name="Justo A."/>
            <person name="Karasinski D."/>
            <person name="Kautmanova I."/>
            <person name="Kiss B."/>
            <person name="Kocsube S."/>
            <person name="Kotiranta H."/>
            <person name="LaButti K.M."/>
            <person name="Lechner B.E."/>
            <person name="Liimatainen K."/>
            <person name="Lipzen A."/>
            <person name="Lukacs Z."/>
            <person name="Mihaltcheva S."/>
            <person name="Morgado L.N."/>
            <person name="Niskanen T."/>
            <person name="Noordeloos M.E."/>
            <person name="Ohm R.A."/>
            <person name="Ortiz-Santana B."/>
            <person name="Ovrebo C."/>
            <person name="Racz N."/>
            <person name="Riley R."/>
            <person name="Savchenko A."/>
            <person name="Shiryaev A."/>
            <person name="Soop K."/>
            <person name="Spirin V."/>
            <person name="Szebenyi C."/>
            <person name="Tomsovsky M."/>
            <person name="Tulloss R.E."/>
            <person name="Uehling J."/>
            <person name="Grigoriev I.V."/>
            <person name="Vagvolgyi C."/>
            <person name="Papp T."/>
            <person name="Martin F.M."/>
            <person name="Miettinen O."/>
            <person name="Hibbett D.S."/>
            <person name="Nagy L.G."/>
        </authorList>
    </citation>
    <scope>NUCLEOTIDE SEQUENCE [LARGE SCALE GENOMIC DNA]</scope>
    <source>
        <strain evidence="2 3">HHB13444</strain>
    </source>
</reference>
<dbReference type="AlphaFoldDB" id="A0A5C3P2X8"/>
<proteinExistence type="predicted"/>
<feature type="region of interest" description="Disordered" evidence="1">
    <location>
        <begin position="103"/>
        <end position="140"/>
    </location>
</feature>